<comment type="caution">
    <text evidence="4">The sequence shown here is derived from an EMBL/GenBank/DDBJ whole genome shotgun (WGS) entry which is preliminary data.</text>
</comment>
<dbReference type="InterPro" id="IPR053027">
    <property type="entry name" value="AGGF1"/>
</dbReference>
<evidence type="ECO:0000256" key="1">
    <source>
        <dbReference type="SAM" id="MobiDB-lite"/>
    </source>
</evidence>
<name>A0A8H5LRJ5_9AGAR</name>
<dbReference type="SMART" id="SM00443">
    <property type="entry name" value="G_patch"/>
    <property type="match status" value="1"/>
</dbReference>
<dbReference type="GO" id="GO:0003676">
    <property type="term" value="F:nucleic acid binding"/>
    <property type="evidence" value="ECO:0007669"/>
    <property type="project" value="InterPro"/>
</dbReference>
<dbReference type="Proteomes" id="UP000559256">
    <property type="component" value="Unassembled WGS sequence"/>
</dbReference>
<dbReference type="PROSITE" id="PS50174">
    <property type="entry name" value="G_PATCH"/>
    <property type="match status" value="1"/>
</dbReference>
<sequence length="377" mass="41452">MDDTSTLHSSSTHNTGTHDSAEYTYDISYEWPWDPVDPHSDVPLRVSQHQKPDSSTHHANGAEGCLRLLVSASQALPPSHRIALLDGFTEIQFGRDATDSGVPKVRLKEMEVSKLHATVYWDESWNGWGLVDMGSKHGTFLRSAAEVSAKVLDTRGIRLSSPKSASIPRRLYHFDEITLGGTTFVVHIHDDGLPCQECSPIGGDEIPLFPTAKKNFVPSRKASALEATHSAQRVSHDPRGKLVQLKRSLLAKHNNDSSPHVPEHRYIDRSAVRRALNPSSLSLEAPGVAHHQVSLIAPSEPKSHPEVPIPPSSVGHRLLMKQGWRPGQSLGLHGEGRVEPVDTRASSSYERAGLGLKLKSSQSEDGYGSNKYSRWDR</sequence>
<dbReference type="PANTHER" id="PTHR23106">
    <property type="entry name" value="ANGIOGENIC FACTOR WITH G PATCH AND FHA DOMAINS 1"/>
    <property type="match status" value="1"/>
</dbReference>
<dbReference type="Pfam" id="PF01585">
    <property type="entry name" value="G-patch"/>
    <property type="match status" value="1"/>
</dbReference>
<dbReference type="AlphaFoldDB" id="A0A8H5LRJ5"/>
<dbReference type="InterPro" id="IPR000253">
    <property type="entry name" value="FHA_dom"/>
</dbReference>
<evidence type="ECO:0000313" key="4">
    <source>
        <dbReference type="EMBL" id="KAF5367400.1"/>
    </source>
</evidence>
<evidence type="ECO:0000259" key="2">
    <source>
        <dbReference type="PROSITE" id="PS50006"/>
    </source>
</evidence>
<dbReference type="PANTHER" id="PTHR23106:SF24">
    <property type="entry name" value="ANGIOGENIC FACTOR WITH G PATCH AND FHA DOMAINS 1"/>
    <property type="match status" value="1"/>
</dbReference>
<dbReference type="Pfam" id="PF00498">
    <property type="entry name" value="FHA"/>
    <property type="match status" value="1"/>
</dbReference>
<dbReference type="SUPFAM" id="SSF49879">
    <property type="entry name" value="SMAD/FHA domain"/>
    <property type="match status" value="1"/>
</dbReference>
<accession>A0A8H5LRJ5</accession>
<feature type="region of interest" description="Disordered" evidence="1">
    <location>
        <begin position="325"/>
        <end position="377"/>
    </location>
</feature>
<dbReference type="PROSITE" id="PS50006">
    <property type="entry name" value="FHA_DOMAIN"/>
    <property type="match status" value="1"/>
</dbReference>
<protein>
    <recommendedName>
        <fullName evidence="6">Angiogenic factor with G patch and FHA domains 1</fullName>
    </recommendedName>
</protein>
<keyword evidence="5" id="KW-1185">Reference proteome</keyword>
<dbReference type="OrthoDB" id="21470at2759"/>
<evidence type="ECO:0008006" key="6">
    <source>
        <dbReference type="Google" id="ProtNLM"/>
    </source>
</evidence>
<gene>
    <name evidence="4" type="ORF">D9758_003777</name>
</gene>
<feature type="domain" description="G-patch" evidence="3">
    <location>
        <begin position="311"/>
        <end position="359"/>
    </location>
</feature>
<evidence type="ECO:0000259" key="3">
    <source>
        <dbReference type="PROSITE" id="PS50174"/>
    </source>
</evidence>
<dbReference type="InterPro" id="IPR000467">
    <property type="entry name" value="G_patch_dom"/>
</dbReference>
<reference evidence="4 5" key="1">
    <citation type="journal article" date="2020" name="ISME J.">
        <title>Uncovering the hidden diversity of litter-decomposition mechanisms in mushroom-forming fungi.</title>
        <authorList>
            <person name="Floudas D."/>
            <person name="Bentzer J."/>
            <person name="Ahren D."/>
            <person name="Johansson T."/>
            <person name="Persson P."/>
            <person name="Tunlid A."/>
        </authorList>
    </citation>
    <scope>NUCLEOTIDE SEQUENCE [LARGE SCALE GENOMIC DNA]</scope>
    <source>
        <strain evidence="4 5">CBS 291.85</strain>
    </source>
</reference>
<dbReference type="EMBL" id="JAACJM010000019">
    <property type="protein sequence ID" value="KAF5367400.1"/>
    <property type="molecule type" value="Genomic_DNA"/>
</dbReference>
<dbReference type="InterPro" id="IPR008984">
    <property type="entry name" value="SMAD_FHA_dom_sf"/>
</dbReference>
<evidence type="ECO:0000313" key="5">
    <source>
        <dbReference type="Proteomes" id="UP000559256"/>
    </source>
</evidence>
<organism evidence="4 5">
    <name type="scientific">Tetrapyrgos nigripes</name>
    <dbReference type="NCBI Taxonomy" id="182062"/>
    <lineage>
        <taxon>Eukaryota</taxon>
        <taxon>Fungi</taxon>
        <taxon>Dikarya</taxon>
        <taxon>Basidiomycota</taxon>
        <taxon>Agaricomycotina</taxon>
        <taxon>Agaricomycetes</taxon>
        <taxon>Agaricomycetidae</taxon>
        <taxon>Agaricales</taxon>
        <taxon>Marasmiineae</taxon>
        <taxon>Marasmiaceae</taxon>
        <taxon>Tetrapyrgos</taxon>
    </lineage>
</organism>
<dbReference type="Gene3D" id="2.60.200.20">
    <property type="match status" value="1"/>
</dbReference>
<proteinExistence type="predicted"/>
<feature type="domain" description="FHA" evidence="2">
    <location>
        <begin position="91"/>
        <end position="146"/>
    </location>
</feature>